<evidence type="ECO:0000313" key="2">
    <source>
        <dbReference type="EMBL" id="QQG37118.1"/>
    </source>
</evidence>
<gene>
    <name evidence="2" type="ORF">HYS17_04975</name>
</gene>
<keyword evidence="1" id="KW-1133">Transmembrane helix</keyword>
<sequence length="51" mass="5945">MNESQKQSEDEKRTFDIYHFMSRWDMLLAAAVIIILLVVVAYLVFLKPSIA</sequence>
<dbReference type="Proteomes" id="UP000595362">
    <property type="component" value="Chromosome"/>
</dbReference>
<dbReference type="AlphaFoldDB" id="A0A7T5R3Z8"/>
<keyword evidence="1" id="KW-0472">Membrane</keyword>
<name>A0A7T5R3Z8_9BACT</name>
<protein>
    <submittedName>
        <fullName evidence="2">Uncharacterized protein</fullName>
    </submittedName>
</protein>
<dbReference type="EMBL" id="CP066681">
    <property type="protein sequence ID" value="QQG37118.1"/>
    <property type="molecule type" value="Genomic_DNA"/>
</dbReference>
<keyword evidence="1" id="KW-0812">Transmembrane</keyword>
<proteinExistence type="predicted"/>
<accession>A0A7T5R3Z8</accession>
<evidence type="ECO:0000256" key="1">
    <source>
        <dbReference type="SAM" id="Phobius"/>
    </source>
</evidence>
<evidence type="ECO:0000313" key="3">
    <source>
        <dbReference type="Proteomes" id="UP000595362"/>
    </source>
</evidence>
<feature type="transmembrane region" description="Helical" evidence="1">
    <location>
        <begin position="26"/>
        <end position="46"/>
    </location>
</feature>
<organism evidence="2 3">
    <name type="scientific">Micavibrio aeruginosavorus</name>
    <dbReference type="NCBI Taxonomy" id="349221"/>
    <lineage>
        <taxon>Bacteria</taxon>
        <taxon>Pseudomonadati</taxon>
        <taxon>Bdellovibrionota</taxon>
        <taxon>Bdellovibrionia</taxon>
        <taxon>Bdellovibrionales</taxon>
        <taxon>Pseudobdellovibrionaceae</taxon>
        <taxon>Micavibrio</taxon>
    </lineage>
</organism>
<reference evidence="2 3" key="1">
    <citation type="submission" date="2020-07" db="EMBL/GenBank/DDBJ databases">
        <title>Huge and variable diversity of episymbiotic CPR bacteria and DPANN archaea in groundwater ecosystems.</title>
        <authorList>
            <person name="He C.Y."/>
            <person name="Keren R."/>
            <person name="Whittaker M."/>
            <person name="Farag I.F."/>
            <person name="Doudna J."/>
            <person name="Cate J.H.D."/>
            <person name="Banfield J.F."/>
        </authorList>
    </citation>
    <scope>NUCLEOTIDE SEQUENCE [LARGE SCALE GENOMIC DNA]</scope>
    <source>
        <strain evidence="2">NC_groundwater_70_Ag_B-0.1um_54_66</strain>
    </source>
</reference>